<feature type="compositionally biased region" description="Basic and acidic residues" evidence="11">
    <location>
        <begin position="551"/>
        <end position="564"/>
    </location>
</feature>
<comment type="similarity">
    <text evidence="2">Belongs to the fungal Na(+)/H(+) exchanger family.</text>
</comment>
<feature type="transmembrane region" description="Helical" evidence="12">
    <location>
        <begin position="40"/>
        <end position="58"/>
    </location>
</feature>
<feature type="transmembrane region" description="Helical" evidence="12">
    <location>
        <begin position="299"/>
        <end position="318"/>
    </location>
</feature>
<evidence type="ECO:0000313" key="15">
    <source>
        <dbReference type="Proteomes" id="UP001164286"/>
    </source>
</evidence>
<dbReference type="EMBL" id="JAKWFO010000006">
    <property type="protein sequence ID" value="KAI9634764.1"/>
    <property type="molecule type" value="Genomic_DNA"/>
</dbReference>
<dbReference type="GO" id="GO:0042391">
    <property type="term" value="P:regulation of membrane potential"/>
    <property type="evidence" value="ECO:0007669"/>
    <property type="project" value="InterPro"/>
</dbReference>
<dbReference type="GO" id="GO:0005886">
    <property type="term" value="C:plasma membrane"/>
    <property type="evidence" value="ECO:0007669"/>
    <property type="project" value="InterPro"/>
</dbReference>
<evidence type="ECO:0000256" key="8">
    <source>
        <dbReference type="ARBA" id="ARBA00023065"/>
    </source>
</evidence>
<organism evidence="14 15">
    <name type="scientific">Dioszegia hungarica</name>
    <dbReference type="NCBI Taxonomy" id="4972"/>
    <lineage>
        <taxon>Eukaryota</taxon>
        <taxon>Fungi</taxon>
        <taxon>Dikarya</taxon>
        <taxon>Basidiomycota</taxon>
        <taxon>Agaricomycotina</taxon>
        <taxon>Tremellomycetes</taxon>
        <taxon>Tremellales</taxon>
        <taxon>Bulleribasidiaceae</taxon>
        <taxon>Dioszegia</taxon>
    </lineage>
</organism>
<feature type="transmembrane region" description="Helical" evidence="12">
    <location>
        <begin position="330"/>
        <end position="353"/>
    </location>
</feature>
<dbReference type="RefSeq" id="XP_052944541.1">
    <property type="nucleotide sequence ID" value="XM_053089212.1"/>
</dbReference>
<dbReference type="GO" id="GO:0036376">
    <property type="term" value="P:sodium ion export across plasma membrane"/>
    <property type="evidence" value="ECO:0007669"/>
    <property type="project" value="InterPro"/>
</dbReference>
<keyword evidence="10" id="KW-0739">Sodium transport</keyword>
<dbReference type="InterPro" id="IPR006153">
    <property type="entry name" value="Cation/H_exchanger_TM"/>
</dbReference>
<keyword evidence="5 12" id="KW-0812">Transmembrane</keyword>
<evidence type="ECO:0000256" key="3">
    <source>
        <dbReference type="ARBA" id="ARBA00022448"/>
    </source>
</evidence>
<feature type="transmembrane region" description="Helical" evidence="12">
    <location>
        <begin position="78"/>
        <end position="95"/>
    </location>
</feature>
<dbReference type="PANTHER" id="PTHR31382:SF4">
    <property type="entry name" value="NA(+)_H(+) ANTIPORTER"/>
    <property type="match status" value="1"/>
</dbReference>
<reference evidence="14" key="1">
    <citation type="journal article" date="2022" name="G3 (Bethesda)">
        <title>High quality genome of the basidiomycete yeast Dioszegia hungarica PDD-24b-2 isolated from cloud water.</title>
        <authorList>
            <person name="Jarrige D."/>
            <person name="Haridas S."/>
            <person name="Bleykasten-Grosshans C."/>
            <person name="Joly M."/>
            <person name="Nadalig T."/>
            <person name="Sancelme M."/>
            <person name="Vuilleumier S."/>
            <person name="Grigoriev I.V."/>
            <person name="Amato P."/>
            <person name="Bringel F."/>
        </authorList>
    </citation>
    <scope>NUCLEOTIDE SEQUENCE</scope>
    <source>
        <strain evidence="14">PDD-24b-2</strain>
    </source>
</reference>
<dbReference type="AlphaFoldDB" id="A0AA38H986"/>
<feature type="transmembrane region" description="Helical" evidence="12">
    <location>
        <begin position="12"/>
        <end position="31"/>
    </location>
</feature>
<feature type="compositionally biased region" description="Polar residues" evidence="11">
    <location>
        <begin position="447"/>
        <end position="470"/>
    </location>
</feature>
<keyword evidence="8" id="KW-0406">Ion transport</keyword>
<feature type="compositionally biased region" description="Basic and acidic residues" evidence="11">
    <location>
        <begin position="593"/>
        <end position="619"/>
    </location>
</feature>
<comment type="caution">
    <text evidence="14">The sequence shown here is derived from an EMBL/GenBank/DDBJ whole genome shotgun (WGS) entry which is preliminary data.</text>
</comment>
<dbReference type="GO" id="GO:0120029">
    <property type="term" value="P:proton export across plasma membrane"/>
    <property type="evidence" value="ECO:0007669"/>
    <property type="project" value="InterPro"/>
</dbReference>
<dbReference type="GO" id="GO:0015385">
    <property type="term" value="F:sodium:proton antiporter activity"/>
    <property type="evidence" value="ECO:0007669"/>
    <property type="project" value="InterPro"/>
</dbReference>
<evidence type="ECO:0000256" key="2">
    <source>
        <dbReference type="ARBA" id="ARBA00005248"/>
    </source>
</evidence>
<keyword evidence="15" id="KW-1185">Reference proteome</keyword>
<keyword evidence="7" id="KW-0915">Sodium</keyword>
<evidence type="ECO:0000256" key="10">
    <source>
        <dbReference type="ARBA" id="ARBA00023201"/>
    </source>
</evidence>
<gene>
    <name evidence="14" type="ORF">MKK02DRAFT_3559</name>
</gene>
<evidence type="ECO:0000256" key="7">
    <source>
        <dbReference type="ARBA" id="ARBA00023053"/>
    </source>
</evidence>
<dbReference type="Pfam" id="PF00999">
    <property type="entry name" value="Na_H_Exchanger"/>
    <property type="match status" value="1"/>
</dbReference>
<evidence type="ECO:0000256" key="12">
    <source>
        <dbReference type="SAM" id="Phobius"/>
    </source>
</evidence>
<feature type="non-terminal residue" evidence="14">
    <location>
        <position position="1"/>
    </location>
</feature>
<dbReference type="PANTHER" id="PTHR31382">
    <property type="entry name" value="NA(+)/H(+) ANTIPORTER"/>
    <property type="match status" value="1"/>
</dbReference>
<accession>A0AA38H986</accession>
<feature type="transmembrane region" description="Helical" evidence="12">
    <location>
        <begin position="271"/>
        <end position="287"/>
    </location>
</feature>
<comment type="subcellular location">
    <subcellularLocation>
        <location evidence="1">Membrane</location>
        <topology evidence="1">Multi-pass membrane protein</topology>
    </subcellularLocation>
</comment>
<feature type="transmembrane region" description="Helical" evidence="12">
    <location>
        <begin position="207"/>
        <end position="228"/>
    </location>
</feature>
<keyword evidence="6 12" id="KW-1133">Transmembrane helix</keyword>
<keyword evidence="4" id="KW-0050">Antiport</keyword>
<evidence type="ECO:0000256" key="5">
    <source>
        <dbReference type="ARBA" id="ARBA00022692"/>
    </source>
</evidence>
<evidence type="ECO:0000256" key="1">
    <source>
        <dbReference type="ARBA" id="ARBA00004141"/>
    </source>
</evidence>
<dbReference type="GeneID" id="77728417"/>
<evidence type="ECO:0000259" key="13">
    <source>
        <dbReference type="Pfam" id="PF00999"/>
    </source>
</evidence>
<evidence type="ECO:0000256" key="4">
    <source>
        <dbReference type="ARBA" id="ARBA00022449"/>
    </source>
</evidence>
<feature type="compositionally biased region" description="Basic and acidic residues" evidence="11">
    <location>
        <begin position="577"/>
        <end position="586"/>
    </location>
</feature>
<evidence type="ECO:0000256" key="9">
    <source>
        <dbReference type="ARBA" id="ARBA00023136"/>
    </source>
</evidence>
<feature type="region of interest" description="Disordered" evidence="11">
    <location>
        <begin position="577"/>
        <end position="649"/>
    </location>
</feature>
<feature type="transmembrane region" description="Helical" evidence="12">
    <location>
        <begin position="407"/>
        <end position="430"/>
    </location>
</feature>
<feature type="non-terminal residue" evidence="14">
    <location>
        <position position="649"/>
    </location>
</feature>
<dbReference type="Proteomes" id="UP001164286">
    <property type="component" value="Unassembled WGS sequence"/>
</dbReference>
<evidence type="ECO:0000256" key="6">
    <source>
        <dbReference type="ARBA" id="ARBA00022989"/>
    </source>
</evidence>
<sequence>GFYPFEVTPAHLAYTLLGGFTVVFGMFSAFFKEKMYLGEAPIATLFGIILGPHVANLIDPYSWGGGDHAVTDEITLEITRVVIAISVFAVGVELPKKYMLRHWRTMIVLLLPCMLWGWFISALLMWALIPGLKFLSCLLIAAAVTPTDPILAQSVIGGTYAENHVPAHIRHMLSAESGSNDGAAFPFLYIALYLTLDASPGHAVGEWFYATIAYEIVLGTVLGSLIGWVARKVMQFSEERKYIDRQSFVAQYVSLALLSMGGTVLLGSDDLLSAFACGCAFAWNGYFNRQTEDAVFSNVVDLLFNSAAFIYVGALLPFPDFNNHELGLDWWRLFVLAICILLARRLPSILALYKLMPDIKSFREACFTGWFGPMGVGAVFISTLARHSLPYGDPDADTAQVDRIREIISPITLFLVLSSVLSHGLSIPFFSLGRRVHSITYTWSRQPSMRDNQPAWTSQVRHVQPGQSIIVNRDEDPEEGDAGVRQTEKLGHSSTGESSSDRTRRDDIEMREKSQRSSRDSGEDEQEGSEGAIGERAGEDDNEPGTPPVAEYREGDDLIIERKRKGEEVEVEMVKHHFSKEREAQSHKFTHHQSLEEHEVGNLRHHLSKSDRLSSDFDGRQAMSQPPSPPADESSRGVAFGSTPAPARG</sequence>
<name>A0AA38H986_9TREE</name>
<feature type="region of interest" description="Disordered" evidence="11">
    <location>
        <begin position="447"/>
        <end position="564"/>
    </location>
</feature>
<feature type="domain" description="Cation/H+ exchanger transmembrane" evidence="13">
    <location>
        <begin position="27"/>
        <end position="430"/>
    </location>
</feature>
<protein>
    <submittedName>
        <fullName evidence="14">Sodium/hydrogen exchanger family-domain-containing protein</fullName>
    </submittedName>
</protein>
<evidence type="ECO:0000256" key="11">
    <source>
        <dbReference type="SAM" id="MobiDB-lite"/>
    </source>
</evidence>
<feature type="transmembrane region" description="Helical" evidence="12">
    <location>
        <begin position="248"/>
        <end position="265"/>
    </location>
</feature>
<dbReference type="InterPro" id="IPR004712">
    <property type="entry name" value="Na+/H+_antiporter_fungi"/>
</dbReference>
<keyword evidence="9 12" id="KW-0472">Membrane</keyword>
<keyword evidence="3" id="KW-0813">Transport</keyword>
<feature type="transmembrane region" description="Helical" evidence="12">
    <location>
        <begin position="107"/>
        <end position="129"/>
    </location>
</feature>
<feature type="transmembrane region" description="Helical" evidence="12">
    <location>
        <begin position="365"/>
        <end position="387"/>
    </location>
</feature>
<dbReference type="GO" id="GO:0030007">
    <property type="term" value="P:intracellular potassium ion homeostasis"/>
    <property type="evidence" value="ECO:0007669"/>
    <property type="project" value="TreeGrafter"/>
</dbReference>
<evidence type="ECO:0000313" key="14">
    <source>
        <dbReference type="EMBL" id="KAI9634764.1"/>
    </source>
</evidence>
<proteinExistence type="inferred from homology"/>
<feature type="compositionally biased region" description="Basic and acidic residues" evidence="11">
    <location>
        <begin position="499"/>
        <end position="521"/>
    </location>
</feature>
<dbReference type="FunFam" id="1.20.1530.20:FF:000015">
    <property type="entry name" value="Na(+)/H(+) antiporter 2"/>
    <property type="match status" value="1"/>
</dbReference>